<dbReference type="Pfam" id="PF03572">
    <property type="entry name" value="Peptidase_S41"/>
    <property type="match status" value="1"/>
</dbReference>
<dbReference type="Gene3D" id="3.90.226.10">
    <property type="entry name" value="2-enoyl-CoA Hydratase, Chain A, domain 1"/>
    <property type="match status" value="1"/>
</dbReference>
<dbReference type="GO" id="GO:0006508">
    <property type="term" value="P:proteolysis"/>
    <property type="evidence" value="ECO:0007669"/>
    <property type="project" value="InterPro"/>
</dbReference>
<reference evidence="2 3" key="1">
    <citation type="submission" date="2014-11" db="EMBL/GenBank/DDBJ databases">
        <title>Complete Genome Sequence of Pseudoalteromonas sp. Strain OCN003 Isolated from Kaneohe Bay, Oahu, Hawaii.</title>
        <authorList>
            <person name="Beurmann S."/>
            <person name="Videau P."/>
            <person name="Ushijima B."/>
            <person name="Smith A.M."/>
            <person name="Aeby G.S."/>
            <person name="Callahan S.M."/>
            <person name="Belcaid M."/>
        </authorList>
    </citation>
    <scope>NUCLEOTIDE SEQUENCE [LARGE SCALE GENOMIC DNA]</scope>
    <source>
        <strain evidence="2 3">OCN003</strain>
    </source>
</reference>
<dbReference type="KEGG" id="pseo:OM33_19115"/>
<feature type="domain" description="Tail specific protease" evidence="1">
    <location>
        <begin position="228"/>
        <end position="389"/>
    </location>
</feature>
<proteinExistence type="predicted"/>
<keyword evidence="3" id="KW-1185">Reference proteome</keyword>
<gene>
    <name evidence="2" type="ORF">OM33_19115</name>
</gene>
<dbReference type="Proteomes" id="UP000030341">
    <property type="component" value="Chromosome 2"/>
</dbReference>
<protein>
    <recommendedName>
        <fullName evidence="1">Tail specific protease domain-containing protein</fullName>
    </recommendedName>
</protein>
<dbReference type="GO" id="GO:0008236">
    <property type="term" value="F:serine-type peptidase activity"/>
    <property type="evidence" value="ECO:0007669"/>
    <property type="project" value="InterPro"/>
</dbReference>
<dbReference type="OrthoDB" id="9812068at2"/>
<organism evidence="2 3">
    <name type="scientific">Pseudoalteromonas piratica</name>
    <dbReference type="NCBI Taxonomy" id="1348114"/>
    <lineage>
        <taxon>Bacteria</taxon>
        <taxon>Pseudomonadati</taxon>
        <taxon>Pseudomonadota</taxon>
        <taxon>Gammaproteobacteria</taxon>
        <taxon>Alteromonadales</taxon>
        <taxon>Pseudoalteromonadaceae</taxon>
        <taxon>Pseudoalteromonas</taxon>
    </lineage>
</organism>
<dbReference type="InterPro" id="IPR029045">
    <property type="entry name" value="ClpP/crotonase-like_dom_sf"/>
</dbReference>
<dbReference type="AlphaFoldDB" id="A0A0A7EKH7"/>
<dbReference type="STRING" id="1348114.OM33_19115"/>
<evidence type="ECO:0000313" key="3">
    <source>
        <dbReference type="Proteomes" id="UP000030341"/>
    </source>
</evidence>
<name>A0A0A7EKH7_9GAMM</name>
<dbReference type="EMBL" id="CP009889">
    <property type="protein sequence ID" value="AIY67175.1"/>
    <property type="molecule type" value="Genomic_DNA"/>
</dbReference>
<accession>A0A0A7EKH7</accession>
<dbReference type="InterPro" id="IPR005151">
    <property type="entry name" value="Tail-specific_protease"/>
</dbReference>
<dbReference type="eggNOG" id="COG0793">
    <property type="taxonomic scope" value="Bacteria"/>
</dbReference>
<dbReference type="HOGENOM" id="CLU_668414_0_0_6"/>
<sequence>MLKCFLNNQVKIYQVITFVACMQNFSISATESFEAKKAWRELETILVTQYAYLDKHENASALLKEFEALALNTSNEKAFRDVSQQLARNFLDPHLNLGPYDQDDYSVFPTGSDIRAVYQNDTFIVEDIKSGSAAQNANIAIGSEIKKINNRKIKTLLAAFFAQPFNQLNTQEIEYGLNVLLGGNRKQERTITFAHKGQLKEIRLAASYDAINTLKQGPTLSYDNFDGIGYIRFHNSLGDNRTAQTFVKAITALQPTRALIIDLRNTPSGGNTGVAEPILGHFVKTKTPYQKFRVQTKTTPYSQAVLQTAYITPSKPHYAKPFVVLAGRWTGSMGEGMTIGLDAIGAKAIIGAPLADLLGGIKTVKLLQSKSWLELPFERLYHVDKTFREDFIPDTLVIPTDTGKDGQDPALSEAINYLKSLTAF</sequence>
<dbReference type="SUPFAM" id="SSF52096">
    <property type="entry name" value="ClpP/crotonase"/>
    <property type="match status" value="1"/>
</dbReference>
<evidence type="ECO:0000313" key="2">
    <source>
        <dbReference type="EMBL" id="AIY67175.1"/>
    </source>
</evidence>
<evidence type="ECO:0000259" key="1">
    <source>
        <dbReference type="Pfam" id="PF03572"/>
    </source>
</evidence>